<keyword evidence="2" id="KW-1185">Reference proteome</keyword>
<name>A0AAD1U5W2_EUPCR</name>
<dbReference type="EMBL" id="CAMPGE010001118">
    <property type="protein sequence ID" value="CAI2359888.1"/>
    <property type="molecule type" value="Genomic_DNA"/>
</dbReference>
<protein>
    <submittedName>
        <fullName evidence="1">Uncharacterized protein</fullName>
    </submittedName>
</protein>
<dbReference type="AlphaFoldDB" id="A0AAD1U5W2"/>
<comment type="caution">
    <text evidence="1">The sequence shown here is derived from an EMBL/GenBank/DDBJ whole genome shotgun (WGS) entry which is preliminary data.</text>
</comment>
<evidence type="ECO:0000313" key="2">
    <source>
        <dbReference type="Proteomes" id="UP001295684"/>
    </source>
</evidence>
<organism evidence="1 2">
    <name type="scientific">Euplotes crassus</name>
    <dbReference type="NCBI Taxonomy" id="5936"/>
    <lineage>
        <taxon>Eukaryota</taxon>
        <taxon>Sar</taxon>
        <taxon>Alveolata</taxon>
        <taxon>Ciliophora</taxon>
        <taxon>Intramacronucleata</taxon>
        <taxon>Spirotrichea</taxon>
        <taxon>Hypotrichia</taxon>
        <taxon>Euplotida</taxon>
        <taxon>Euplotidae</taxon>
        <taxon>Moneuplotes</taxon>
    </lineage>
</organism>
<sequence length="96" mass="10564">MFRSSNRLFLTLFLADLSLVLFGVLTGVSLCLTFPFGVEYLFSLLLCDLEILLPLLEILDDFRLFCTTDSSLHASLIGGSAFLLVPIHPPIAKISS</sequence>
<dbReference type="Proteomes" id="UP001295684">
    <property type="component" value="Unassembled WGS sequence"/>
</dbReference>
<reference evidence="1" key="1">
    <citation type="submission" date="2023-07" db="EMBL/GenBank/DDBJ databases">
        <authorList>
            <consortium name="AG Swart"/>
            <person name="Singh M."/>
            <person name="Singh A."/>
            <person name="Seah K."/>
            <person name="Emmerich C."/>
        </authorList>
    </citation>
    <scope>NUCLEOTIDE SEQUENCE</scope>
    <source>
        <strain evidence="1">DP1</strain>
    </source>
</reference>
<proteinExistence type="predicted"/>
<evidence type="ECO:0000313" key="1">
    <source>
        <dbReference type="EMBL" id="CAI2359888.1"/>
    </source>
</evidence>
<accession>A0AAD1U5W2</accession>
<gene>
    <name evidence="1" type="ORF">ECRASSUSDP1_LOCUS1182</name>
</gene>